<feature type="chain" id="PRO_5043613791" description="Golgi apparatus protein 1" evidence="10">
    <location>
        <begin position="20"/>
        <end position="1086"/>
    </location>
</feature>
<feature type="repeat" description="Cys-rich GLG1" evidence="8">
    <location>
        <begin position="321"/>
        <end position="380"/>
    </location>
</feature>
<feature type="repeat" description="Cys-rich GLG1" evidence="8">
    <location>
        <begin position="761"/>
        <end position="819"/>
    </location>
</feature>
<protein>
    <recommendedName>
        <fullName evidence="13">Golgi apparatus protein 1</fullName>
    </recommendedName>
</protein>
<dbReference type="PANTHER" id="PTHR11884">
    <property type="entry name" value="SELECTIN LIGAND RELATED"/>
    <property type="match status" value="1"/>
</dbReference>
<name>A0AAR5PR28_DENPD</name>
<dbReference type="PANTHER" id="PTHR11884:SF1">
    <property type="entry name" value="GOLGI APPARATUS PROTEIN 1"/>
    <property type="match status" value="1"/>
</dbReference>
<feature type="signal peptide" evidence="10">
    <location>
        <begin position="1"/>
        <end position="19"/>
    </location>
</feature>
<feature type="repeat" description="Cys-rich GLG1" evidence="8">
    <location>
        <begin position="195"/>
        <end position="255"/>
    </location>
</feature>
<dbReference type="Proteomes" id="UP000019118">
    <property type="component" value="Unassembled WGS sequence"/>
</dbReference>
<dbReference type="AlphaFoldDB" id="A0AAR5PR28"/>
<sequence>MFLFLYCLAFLFFPVLSTSSNTFLQLLRAKRGSITRTFLDSPECSNMRKFCGNRSDSDDLSLLECLHSLHPDDLSTMLKPCQQMVWDATSNLIKDENVVSTLLPLCRNDMDKLNCKRDDGDYFKCLASRKDTIEDAHCLFMIQRIENVAFTDYKFLATFLKQCEADVRKLNCGTMDSQGISQIATIACLQTNILLVTENCKSEVFRLSELQSDNIKLDQTMYLDCAEDYSKYCSQFPAGSGRVFHCLARQNPQKLSNKCKTSLIRRQGLISQDYKVSKGLMRSCRDDIKKTHCRKQTSSDRTVRLAQILLCLENLIRNGTYVSSDCQAELVEHRRMLMEDYRLSPEIVDKCKKETVIFCREVETGGKTIHCLMKYAKETKKKDAFSPKCREALGDLVKIADAGENWQVDPVLRTACAPVVDKLCSNFRSGHGSVMICLMDNIGAEAMTEDCETVLMQIQYFVARKFELDEELYRTCKDDAFSVCSANAKFDSESNIVFNSGVLSCLYRQFRSEYEDKRLNDACLANIQRVMKQRAVSVDLQPSIEEACLDNLATFCYKRVEKGEEMNCLQDHYNDLDEKCKDTIELFTELQSQHAELNPYINKHCTHIINTLCMDHKSDEGSIMDCLISQKNNQIVKLDQACRASIEHFQLISLQDYRFSYKFKVACKPYVIRYCNAYSSKFDVIRCLSEQIVNATINKIKSNIPRDCRQQLKAQLFQQRENINMSPVLKAACRDDIRTYCANVVNVNGEVLECLQSGNIELKPACHKEVFRIEKQEAYDNSVDYALLNMCAGPIEMFCSHVDKENVLECLRKHKDQKGFNKKCSAVLMHRILEQNSNSLLNPTLQENCHMDISKFCSHLPIPQGAKAKGVVISCLKKQFKMSKLTDKCEKEIASILREQALNLNLNPLIRTLCKNELQIICKIDEYDDNSGNLEECLKDALINKKIQTPECNVEVANMIEESQADIQVDPLLQQACALDLLQYCSEIAQGNGRHVNCLKLMMDKKKKLSTKCKNMLTKRFEMYKNAALIAPMPLENFEQLYHQVTSSPSRQYFFLITVIFLGTVFIVGLMCGKLNNRKYMLLKNK</sequence>
<comment type="subcellular location">
    <subcellularLocation>
        <location evidence="1">Membrane</location>
        <topology evidence="1">Single-pass type I membrane protein</topology>
    </subcellularLocation>
</comment>
<dbReference type="GeneID" id="109539828"/>
<evidence type="ECO:0000256" key="6">
    <source>
        <dbReference type="ARBA" id="ARBA00023136"/>
    </source>
</evidence>
<feature type="transmembrane region" description="Helical" evidence="9">
    <location>
        <begin position="1053"/>
        <end position="1073"/>
    </location>
</feature>
<reference evidence="12" key="1">
    <citation type="journal article" date="2013" name="Genome Biol.">
        <title>Draft genome of the mountain pine beetle, Dendroctonus ponderosae Hopkins, a major forest pest.</title>
        <authorList>
            <person name="Keeling C.I."/>
            <person name="Yuen M.M."/>
            <person name="Liao N.Y."/>
            <person name="Docking T.R."/>
            <person name="Chan S.K."/>
            <person name="Taylor G.A."/>
            <person name="Palmquist D.L."/>
            <person name="Jackman S.D."/>
            <person name="Nguyen A."/>
            <person name="Li M."/>
            <person name="Henderson H."/>
            <person name="Janes J.K."/>
            <person name="Zhao Y."/>
            <person name="Pandoh P."/>
            <person name="Moore R."/>
            <person name="Sperling F.A."/>
            <person name="Huber D.P."/>
            <person name="Birol I."/>
            <person name="Jones S.J."/>
            <person name="Bohlmann J."/>
        </authorList>
    </citation>
    <scope>NUCLEOTIDE SEQUENCE</scope>
</reference>
<feature type="repeat" description="Cys-rich GLG1" evidence="8">
    <location>
        <begin position="637"/>
        <end position="696"/>
    </location>
</feature>
<proteinExistence type="predicted"/>
<dbReference type="InterPro" id="IPR017873">
    <property type="entry name" value="Cys-rich_GLG1_repeat_euk"/>
</dbReference>
<reference evidence="11" key="2">
    <citation type="submission" date="2024-08" db="UniProtKB">
        <authorList>
            <consortium name="EnsemblMetazoa"/>
        </authorList>
    </citation>
    <scope>IDENTIFICATION</scope>
</reference>
<keyword evidence="3 10" id="KW-0732">Signal</keyword>
<evidence type="ECO:0000256" key="8">
    <source>
        <dbReference type="PROSITE-ProRule" id="PRU00622"/>
    </source>
</evidence>
<dbReference type="KEGG" id="dpa:109539828"/>
<feature type="repeat" description="Cys-rich GLG1" evidence="8">
    <location>
        <begin position="947"/>
        <end position="1007"/>
    </location>
</feature>
<evidence type="ECO:0000313" key="12">
    <source>
        <dbReference type="Proteomes" id="UP000019118"/>
    </source>
</evidence>
<evidence type="ECO:0008006" key="13">
    <source>
        <dbReference type="Google" id="ProtNLM"/>
    </source>
</evidence>
<dbReference type="InterPro" id="IPR039728">
    <property type="entry name" value="GLG1"/>
</dbReference>
<keyword evidence="7" id="KW-0325">Glycoprotein</keyword>
<evidence type="ECO:0000256" key="5">
    <source>
        <dbReference type="ARBA" id="ARBA00022989"/>
    </source>
</evidence>
<evidence type="ECO:0000256" key="3">
    <source>
        <dbReference type="ARBA" id="ARBA00022729"/>
    </source>
</evidence>
<dbReference type="RefSeq" id="XP_019763402.1">
    <property type="nucleotide sequence ID" value="XM_019907843.2"/>
</dbReference>
<keyword evidence="5 9" id="KW-1133">Transmembrane helix</keyword>
<evidence type="ECO:0000256" key="10">
    <source>
        <dbReference type="SAM" id="SignalP"/>
    </source>
</evidence>
<evidence type="ECO:0000256" key="7">
    <source>
        <dbReference type="ARBA" id="ARBA00023180"/>
    </source>
</evidence>
<dbReference type="GO" id="GO:0000139">
    <property type="term" value="C:Golgi membrane"/>
    <property type="evidence" value="ECO:0007669"/>
    <property type="project" value="InterPro"/>
</dbReference>
<keyword evidence="2 9" id="KW-0812">Transmembrane</keyword>
<dbReference type="PROSITE" id="PS51289">
    <property type="entry name" value="GLG1_C_RICH"/>
    <property type="match status" value="6"/>
</dbReference>
<evidence type="ECO:0000256" key="4">
    <source>
        <dbReference type="ARBA" id="ARBA00022737"/>
    </source>
</evidence>
<dbReference type="InterPro" id="IPR001893">
    <property type="entry name" value="Cys-rich_GLG1_repeat"/>
</dbReference>
<keyword evidence="6 9" id="KW-0472">Membrane</keyword>
<dbReference type="EnsemblMetazoa" id="XM_019907843.1">
    <property type="protein sequence ID" value="XP_019763402.1"/>
    <property type="gene ID" value="LOC109539828"/>
</dbReference>
<organism evidence="11 12">
    <name type="scientific">Dendroctonus ponderosae</name>
    <name type="common">Mountain pine beetle</name>
    <dbReference type="NCBI Taxonomy" id="77166"/>
    <lineage>
        <taxon>Eukaryota</taxon>
        <taxon>Metazoa</taxon>
        <taxon>Ecdysozoa</taxon>
        <taxon>Arthropoda</taxon>
        <taxon>Hexapoda</taxon>
        <taxon>Insecta</taxon>
        <taxon>Pterygota</taxon>
        <taxon>Neoptera</taxon>
        <taxon>Endopterygota</taxon>
        <taxon>Coleoptera</taxon>
        <taxon>Polyphaga</taxon>
        <taxon>Cucujiformia</taxon>
        <taxon>Curculionidae</taxon>
        <taxon>Scolytinae</taxon>
        <taxon>Dendroctonus</taxon>
    </lineage>
</organism>
<dbReference type="CTD" id="2734"/>
<dbReference type="GO" id="GO:0017134">
    <property type="term" value="F:fibroblast growth factor binding"/>
    <property type="evidence" value="ECO:0007669"/>
    <property type="project" value="TreeGrafter"/>
</dbReference>
<dbReference type="Pfam" id="PF00839">
    <property type="entry name" value="Cys_rich_FGFR"/>
    <property type="match status" value="13"/>
</dbReference>
<evidence type="ECO:0000313" key="11">
    <source>
        <dbReference type="EnsemblMetazoa" id="XP_019763402.1"/>
    </source>
</evidence>
<keyword evidence="12" id="KW-1185">Reference proteome</keyword>
<accession>A0AAR5PR28</accession>
<keyword evidence="4" id="KW-0677">Repeat</keyword>
<evidence type="ECO:0000256" key="9">
    <source>
        <dbReference type="SAM" id="Phobius"/>
    </source>
</evidence>
<feature type="repeat" description="Cys-rich GLG1" evidence="8">
    <location>
        <begin position="384"/>
        <end position="446"/>
    </location>
</feature>
<evidence type="ECO:0000256" key="2">
    <source>
        <dbReference type="ARBA" id="ARBA00022692"/>
    </source>
</evidence>
<evidence type="ECO:0000256" key="1">
    <source>
        <dbReference type="ARBA" id="ARBA00004479"/>
    </source>
</evidence>